<comment type="catalytic activity">
    <reaction evidence="2">
        <text>2 GTP = 3',3'-c-di-GMP + 2 diphosphate</text>
        <dbReference type="Rhea" id="RHEA:24898"/>
        <dbReference type="ChEBI" id="CHEBI:33019"/>
        <dbReference type="ChEBI" id="CHEBI:37565"/>
        <dbReference type="ChEBI" id="CHEBI:58805"/>
        <dbReference type="EC" id="2.7.7.65"/>
    </reaction>
</comment>
<keyword evidence="6" id="KW-1185">Reference proteome</keyword>
<evidence type="ECO:0000313" key="7">
    <source>
        <dbReference type="Proteomes" id="UP000266042"/>
    </source>
</evidence>
<dbReference type="InterPro" id="IPR029016">
    <property type="entry name" value="GAF-like_dom_sf"/>
</dbReference>
<evidence type="ECO:0000256" key="1">
    <source>
        <dbReference type="ARBA" id="ARBA00012528"/>
    </source>
</evidence>
<dbReference type="InterPro" id="IPR003018">
    <property type="entry name" value="GAF"/>
</dbReference>
<sequence>MNVATSTGVIELHELQSILQERSHRKAVQRAVEVVAHLVPSCSVMLLRISPQGKLRIEAWANIAASIIHSTERSFDREGLPRKLADIVHTKKPVIIEDFRSMADWREPVPSTTSWAGFPILLRGRVIAIVNVQAIEQRIGPEVVTVIEPVVSTIALLILRYEEARELAVRNQQMSILYEMAVAGAQATDEQGLQVKIDHVLERIGRILGYAHVVVFVHDPRREMLVLKASRGREIGHAGMEMDVHGRKGVTVRAFLSSKPVLVRDTRMCAEFIEGLWPALSELAIPLLVGGSCVGVLNLESPMVAAFTHSDIRLLTPFASGLALLIDNQQKTKQLREQATRDGLTGFFNRRMMDEMVPAEIQRAARYHRDMSLAMLDLDGFKAVNDNLGHEEGDRLLRVFAGCIRKIARASDLVFRYGGDEFLLLLPETTREQAEVLLKRLTDFLCPELITMLGRVTFSTGIANYVSDSSAEDLVKLADDRLYESKRLGKGHITSH</sequence>
<accession>A0A398DL37</accession>
<dbReference type="Pfam" id="PF13185">
    <property type="entry name" value="GAF_2"/>
    <property type="match status" value="2"/>
</dbReference>
<dbReference type="AlphaFoldDB" id="A0A398DL37"/>
<dbReference type="PANTHER" id="PTHR45138">
    <property type="entry name" value="REGULATORY COMPONENTS OF SENSORY TRANSDUCTION SYSTEM"/>
    <property type="match status" value="1"/>
</dbReference>
<dbReference type="Proteomes" id="UP000266042">
    <property type="component" value="Unassembled WGS sequence"/>
</dbReference>
<dbReference type="InterPro" id="IPR050469">
    <property type="entry name" value="Diguanylate_Cyclase"/>
</dbReference>
<dbReference type="CDD" id="cd01949">
    <property type="entry name" value="GGDEF"/>
    <property type="match status" value="1"/>
</dbReference>
<gene>
    <name evidence="5" type="ORF">SMC2_06410</name>
    <name evidence="4" type="ORF">SMC3_06035</name>
</gene>
<evidence type="ECO:0000313" key="4">
    <source>
        <dbReference type="EMBL" id="RIE12817.1"/>
    </source>
</evidence>
<evidence type="ECO:0000259" key="3">
    <source>
        <dbReference type="PROSITE" id="PS50887"/>
    </source>
</evidence>
<dbReference type="NCBIfam" id="TIGR00254">
    <property type="entry name" value="GGDEF"/>
    <property type="match status" value="1"/>
</dbReference>
<evidence type="ECO:0000313" key="5">
    <source>
        <dbReference type="EMBL" id="RIE12871.1"/>
    </source>
</evidence>
<dbReference type="Proteomes" id="UP000265724">
    <property type="component" value="Unassembled WGS sequence"/>
</dbReference>
<dbReference type="EMBL" id="QXIX01000050">
    <property type="protein sequence ID" value="RIE12871.1"/>
    <property type="molecule type" value="Genomic_DNA"/>
</dbReference>
<dbReference type="FunFam" id="3.30.70.270:FF:000001">
    <property type="entry name" value="Diguanylate cyclase domain protein"/>
    <property type="match status" value="1"/>
</dbReference>
<dbReference type="PROSITE" id="PS50887">
    <property type="entry name" value="GGDEF"/>
    <property type="match status" value="1"/>
</dbReference>
<organism evidence="4 7">
    <name type="scientific">Candidatus Cryosericum hinesii</name>
    <dbReference type="NCBI Taxonomy" id="2290915"/>
    <lineage>
        <taxon>Bacteria</taxon>
        <taxon>Pseudomonadati</taxon>
        <taxon>Caldisericota/Cryosericota group</taxon>
        <taxon>Candidatus Cryosericota</taxon>
        <taxon>Candidatus Cryosericia</taxon>
        <taxon>Candidatus Cryosericales</taxon>
        <taxon>Candidatus Cryosericaceae</taxon>
        <taxon>Candidatus Cryosericum</taxon>
    </lineage>
</organism>
<evidence type="ECO:0000313" key="6">
    <source>
        <dbReference type="Proteomes" id="UP000265724"/>
    </source>
</evidence>
<dbReference type="Gene3D" id="3.30.70.270">
    <property type="match status" value="1"/>
</dbReference>
<dbReference type="EMBL" id="QXIW01000028">
    <property type="protein sequence ID" value="RIE12817.1"/>
    <property type="molecule type" value="Genomic_DNA"/>
</dbReference>
<reference evidence="6 7" key="1">
    <citation type="submission" date="2018-09" db="EMBL/GenBank/DDBJ databases">
        <title>Discovery and Ecogenomic Context for Candidatus Cryosericales, a Global Caldiserica Order Active in Thawing Permafrost.</title>
        <authorList>
            <person name="Martinez M.A."/>
            <person name="Woodcroft B.J."/>
            <person name="Ignacio Espinoza J.C."/>
            <person name="Zayed A."/>
            <person name="Singleton C.M."/>
            <person name="Boyd J."/>
            <person name="Li Y.-F."/>
            <person name="Purvine S."/>
            <person name="Maughan H."/>
            <person name="Hodgkins S.B."/>
            <person name="Anderson D."/>
            <person name="Sederholm M."/>
            <person name="Temperton B."/>
            <person name="Saleska S.R."/>
            <person name="Tyson G.W."/>
            <person name="Rich V.I."/>
        </authorList>
    </citation>
    <scope>NUCLEOTIDE SEQUENCE [LARGE SCALE GENOMIC DNA]</scope>
    <source>
        <strain evidence="5 6">SMC2</strain>
        <strain evidence="4 7">SMC3</strain>
    </source>
</reference>
<evidence type="ECO:0000256" key="2">
    <source>
        <dbReference type="ARBA" id="ARBA00034247"/>
    </source>
</evidence>
<dbReference type="InterPro" id="IPR043128">
    <property type="entry name" value="Rev_trsase/Diguanyl_cyclase"/>
</dbReference>
<dbReference type="SMART" id="SM00065">
    <property type="entry name" value="GAF"/>
    <property type="match status" value="2"/>
</dbReference>
<dbReference type="Gene3D" id="3.30.450.40">
    <property type="match status" value="2"/>
</dbReference>
<dbReference type="InterPro" id="IPR029787">
    <property type="entry name" value="Nucleotide_cyclase"/>
</dbReference>
<dbReference type="GO" id="GO:0052621">
    <property type="term" value="F:diguanylate cyclase activity"/>
    <property type="evidence" value="ECO:0007669"/>
    <property type="project" value="UniProtKB-EC"/>
</dbReference>
<feature type="domain" description="GGDEF" evidence="3">
    <location>
        <begin position="369"/>
        <end position="496"/>
    </location>
</feature>
<dbReference type="SMART" id="SM00267">
    <property type="entry name" value="GGDEF"/>
    <property type="match status" value="1"/>
</dbReference>
<dbReference type="SUPFAM" id="SSF55781">
    <property type="entry name" value="GAF domain-like"/>
    <property type="match status" value="2"/>
</dbReference>
<dbReference type="Pfam" id="PF00990">
    <property type="entry name" value="GGDEF"/>
    <property type="match status" value="1"/>
</dbReference>
<name>A0A398DL37_9BACT</name>
<comment type="caution">
    <text evidence="4">The sequence shown here is derived from an EMBL/GenBank/DDBJ whole genome shotgun (WGS) entry which is preliminary data.</text>
</comment>
<dbReference type="SUPFAM" id="SSF55073">
    <property type="entry name" value="Nucleotide cyclase"/>
    <property type="match status" value="1"/>
</dbReference>
<dbReference type="RefSeq" id="WP_119086981.1">
    <property type="nucleotide sequence ID" value="NZ_QXIV01000009.1"/>
</dbReference>
<protein>
    <recommendedName>
        <fullName evidence="1">diguanylate cyclase</fullName>
        <ecNumber evidence="1">2.7.7.65</ecNumber>
    </recommendedName>
</protein>
<dbReference type="EC" id="2.7.7.65" evidence="1"/>
<proteinExistence type="predicted"/>
<dbReference type="PANTHER" id="PTHR45138:SF9">
    <property type="entry name" value="DIGUANYLATE CYCLASE DGCM-RELATED"/>
    <property type="match status" value="1"/>
</dbReference>
<dbReference type="InterPro" id="IPR000160">
    <property type="entry name" value="GGDEF_dom"/>
</dbReference>